<evidence type="ECO:0000313" key="4">
    <source>
        <dbReference type="Proteomes" id="UP000054363"/>
    </source>
</evidence>
<evidence type="ECO:0000259" key="2">
    <source>
        <dbReference type="Pfam" id="PF07995"/>
    </source>
</evidence>
<proteinExistence type="predicted"/>
<feature type="domain" description="Glucose/Sorbosone dehydrogenase" evidence="2">
    <location>
        <begin position="36"/>
        <end position="365"/>
    </location>
</feature>
<keyword evidence="4" id="KW-1185">Reference proteome</keyword>
<keyword evidence="1" id="KW-0732">Signal</keyword>
<dbReference type="RefSeq" id="WP_034775552.1">
    <property type="nucleotide sequence ID" value="NZ_JPER01000003.1"/>
</dbReference>
<name>A0A094ITF6_9GAMM</name>
<accession>A0A094ITF6</accession>
<dbReference type="SUPFAM" id="SSF50952">
    <property type="entry name" value="Soluble quinoprotein glucose dehydrogenase"/>
    <property type="match status" value="1"/>
</dbReference>
<dbReference type="Pfam" id="PF07995">
    <property type="entry name" value="GSDH"/>
    <property type="match status" value="1"/>
</dbReference>
<dbReference type="Proteomes" id="UP000054363">
    <property type="component" value="Unassembled WGS sequence"/>
</dbReference>
<dbReference type="InterPro" id="IPR011041">
    <property type="entry name" value="Quinoprot_gluc/sorb_DH_b-prop"/>
</dbReference>
<evidence type="ECO:0000313" key="3">
    <source>
        <dbReference type="EMBL" id="KFZ30960.1"/>
    </source>
</evidence>
<dbReference type="InterPro" id="IPR011042">
    <property type="entry name" value="6-blade_b-propeller_TolB-like"/>
</dbReference>
<dbReference type="STRING" id="435908.IDSA_07775"/>
<dbReference type="OrthoDB" id="9770043at2"/>
<dbReference type="InterPro" id="IPR012938">
    <property type="entry name" value="Glc/Sorbosone_DH"/>
</dbReference>
<dbReference type="PANTHER" id="PTHR19328:SF75">
    <property type="entry name" value="ALDOSE SUGAR DEHYDROGENASE YLII"/>
    <property type="match status" value="1"/>
</dbReference>
<feature type="signal peptide" evidence="1">
    <location>
        <begin position="1"/>
        <end position="20"/>
    </location>
</feature>
<feature type="chain" id="PRO_5001898886" description="Glucose/Sorbosone dehydrogenase domain-containing protein" evidence="1">
    <location>
        <begin position="21"/>
        <end position="372"/>
    </location>
</feature>
<dbReference type="PANTHER" id="PTHR19328">
    <property type="entry name" value="HEDGEHOG-INTERACTING PROTEIN"/>
    <property type="match status" value="1"/>
</dbReference>
<evidence type="ECO:0000256" key="1">
    <source>
        <dbReference type="SAM" id="SignalP"/>
    </source>
</evidence>
<comment type="caution">
    <text evidence="3">The sequence shown here is derived from an EMBL/GenBank/DDBJ whole genome shotgun (WGS) entry which is preliminary data.</text>
</comment>
<dbReference type="Gene3D" id="2.120.10.30">
    <property type="entry name" value="TolB, C-terminal domain"/>
    <property type="match status" value="1"/>
</dbReference>
<sequence length="372" mass="40588">MKTVVTAALLSLLTVLPGHAQVAENNYQAEEVVTGLHYPWSIASLPEGGWLVTERSGGLKHVTAAGVVTAVAAEFPDLYVESQAGLFELQLTPDFDNTRAVVVSYACGTGDANNTCVVRGIIPEDRPYRLTDLQMIFTAQPKKAGASHYGGRMTWLADGTLLIGLGDGFDYREQAQNLDNHLGTIVRIHADGRVPDDNPYLHKQAPEIYSYGHRNVQGLVYDPVRDAVWQHEHGPRGGDELNKIIAGKNYGWPLVSYGIDYSGARVTPFDDLPGLVSPLYHWTPSLAPAGLALYSGHALEGWHGDLLVAHLVGRRLQRFSQDASGEWQLTEELLNEYGARLRAVHVGRDGAVYVLTDSDNAALLRITQKGTD</sequence>
<dbReference type="AlphaFoldDB" id="A0A094ITF6"/>
<dbReference type="EMBL" id="JPER01000003">
    <property type="protein sequence ID" value="KFZ30960.1"/>
    <property type="molecule type" value="Genomic_DNA"/>
</dbReference>
<gene>
    <name evidence="3" type="ORF">IDSA_07775</name>
</gene>
<reference evidence="3 4" key="1">
    <citation type="submission" date="2014-06" db="EMBL/GenBank/DDBJ databases">
        <title>The draft genome sequence of Idiomarina salinarum ISL-52.</title>
        <authorList>
            <person name="Du J."/>
            <person name="Shao Z."/>
        </authorList>
    </citation>
    <scope>NUCLEOTIDE SEQUENCE [LARGE SCALE GENOMIC DNA]</scope>
    <source>
        <strain evidence="3 4">ISL-52</strain>
    </source>
</reference>
<dbReference type="eggNOG" id="COG2133">
    <property type="taxonomic scope" value="Bacteria"/>
</dbReference>
<organism evidence="3 4">
    <name type="scientific">Pseudidiomarina salinarum</name>
    <dbReference type="NCBI Taxonomy" id="435908"/>
    <lineage>
        <taxon>Bacteria</taxon>
        <taxon>Pseudomonadati</taxon>
        <taxon>Pseudomonadota</taxon>
        <taxon>Gammaproteobacteria</taxon>
        <taxon>Alteromonadales</taxon>
        <taxon>Idiomarinaceae</taxon>
        <taxon>Pseudidiomarina</taxon>
    </lineage>
</organism>
<protein>
    <recommendedName>
        <fullName evidence="2">Glucose/Sorbosone dehydrogenase domain-containing protein</fullName>
    </recommendedName>
</protein>